<keyword evidence="2" id="KW-1185">Reference proteome</keyword>
<reference evidence="1 2" key="1">
    <citation type="journal article" date="2018" name="J. Allergy Clin. Immunol.">
        <title>High-quality assembly of Dermatophagoides pteronyssinus genome and transcriptome reveals a wide range of novel allergens.</title>
        <authorList>
            <person name="Liu X.Y."/>
            <person name="Yang K.Y."/>
            <person name="Wang M.Q."/>
            <person name="Kwok J.S."/>
            <person name="Zeng X."/>
            <person name="Yang Z."/>
            <person name="Xiao X.J."/>
            <person name="Lau C.P."/>
            <person name="Li Y."/>
            <person name="Huang Z.M."/>
            <person name="Ba J.G."/>
            <person name="Yim A.K."/>
            <person name="Ouyang C.Y."/>
            <person name="Ngai S.M."/>
            <person name="Chan T.F."/>
            <person name="Leung E.L."/>
            <person name="Liu L."/>
            <person name="Liu Z.G."/>
            <person name="Tsui S.K."/>
        </authorList>
    </citation>
    <scope>NUCLEOTIDE SEQUENCE [LARGE SCALE GENOMIC DNA]</scope>
    <source>
        <strain evidence="1">Derp</strain>
    </source>
</reference>
<accession>A0ABQ8JSX7</accession>
<dbReference type="EMBL" id="NJHN03000017">
    <property type="protein sequence ID" value="KAH9425704.1"/>
    <property type="molecule type" value="Genomic_DNA"/>
</dbReference>
<name>A0ABQ8JSX7_DERPT</name>
<dbReference type="Proteomes" id="UP000887458">
    <property type="component" value="Unassembled WGS sequence"/>
</dbReference>
<proteinExistence type="predicted"/>
<sequence>MDVNHDQFVLFNTGQILINIDGYGRFMISLSSINYPNKSYPLITNKNISFELILTLVMSMINWRPSKLNEIMVMGYNGK</sequence>
<protein>
    <submittedName>
        <fullName evidence="1">Uncharacterized protein</fullName>
    </submittedName>
</protein>
<reference evidence="1 2" key="2">
    <citation type="journal article" date="2022" name="Mol. Biol. Evol.">
        <title>Comparative Genomics Reveals Insights into the Divergent Evolution of Astigmatic Mites and Household Pest Adaptations.</title>
        <authorList>
            <person name="Xiong Q."/>
            <person name="Wan A.T."/>
            <person name="Liu X."/>
            <person name="Fung C.S."/>
            <person name="Xiao X."/>
            <person name="Malainual N."/>
            <person name="Hou J."/>
            <person name="Wang L."/>
            <person name="Wang M."/>
            <person name="Yang K.Y."/>
            <person name="Cui Y."/>
            <person name="Leung E.L."/>
            <person name="Nong W."/>
            <person name="Shin S.K."/>
            <person name="Au S.W."/>
            <person name="Jeong K.Y."/>
            <person name="Chew F.T."/>
            <person name="Hui J.H."/>
            <person name="Leung T.F."/>
            <person name="Tungtrongchitr A."/>
            <person name="Zhong N."/>
            <person name="Liu Z."/>
            <person name="Tsui S.K."/>
        </authorList>
    </citation>
    <scope>NUCLEOTIDE SEQUENCE [LARGE SCALE GENOMIC DNA]</scope>
    <source>
        <strain evidence="1">Derp</strain>
    </source>
</reference>
<comment type="caution">
    <text evidence="1">The sequence shown here is derived from an EMBL/GenBank/DDBJ whole genome shotgun (WGS) entry which is preliminary data.</text>
</comment>
<evidence type="ECO:0000313" key="2">
    <source>
        <dbReference type="Proteomes" id="UP000887458"/>
    </source>
</evidence>
<gene>
    <name evidence="1" type="ORF">DERP_004921</name>
</gene>
<evidence type="ECO:0000313" key="1">
    <source>
        <dbReference type="EMBL" id="KAH9425704.1"/>
    </source>
</evidence>
<organism evidence="1 2">
    <name type="scientific">Dermatophagoides pteronyssinus</name>
    <name type="common">European house dust mite</name>
    <dbReference type="NCBI Taxonomy" id="6956"/>
    <lineage>
        <taxon>Eukaryota</taxon>
        <taxon>Metazoa</taxon>
        <taxon>Ecdysozoa</taxon>
        <taxon>Arthropoda</taxon>
        <taxon>Chelicerata</taxon>
        <taxon>Arachnida</taxon>
        <taxon>Acari</taxon>
        <taxon>Acariformes</taxon>
        <taxon>Sarcoptiformes</taxon>
        <taxon>Astigmata</taxon>
        <taxon>Psoroptidia</taxon>
        <taxon>Analgoidea</taxon>
        <taxon>Pyroglyphidae</taxon>
        <taxon>Dermatophagoidinae</taxon>
        <taxon>Dermatophagoides</taxon>
    </lineage>
</organism>